<keyword evidence="2" id="KW-1185">Reference proteome</keyword>
<sequence>MDVAAREWIDEHEAKITLQDGRVVWLRLFGTVSSNPAQPGEAVITHLPFSNKPSKASLERQAEFTNLMELAQDVAARDPRGLLDLVRLYTRPIQTELLLSCAKSPPHGGKADIAPHQLFMPRVPLVLTSHSQYPQLDETQFEVDLAKDPILPGPWYRERYAKALSEVGSGKKSGAWEQDRNHSVAAILPWGIACVFGGNHSIAAGILSGEGVVTPCEAWDMSGLRAKVRCDGIHYVEIETGKPICKMHDPKMGAVFEIGRLLEQHQIKPLRRL</sequence>
<protein>
    <submittedName>
        <fullName evidence="1">Uncharacterized protein</fullName>
    </submittedName>
</protein>
<name>A0ABU3KTA4_9BURK</name>
<proteinExistence type="predicted"/>
<evidence type="ECO:0000313" key="1">
    <source>
        <dbReference type="EMBL" id="MDT7520657.1"/>
    </source>
</evidence>
<dbReference type="RefSeq" id="WP_313876351.1">
    <property type="nucleotide sequence ID" value="NZ_JAVBIK010000003.1"/>
</dbReference>
<dbReference type="InterPro" id="IPR046556">
    <property type="entry name" value="DUF6710"/>
</dbReference>
<dbReference type="EMBL" id="JAVBIK010000003">
    <property type="protein sequence ID" value="MDT7520657.1"/>
    <property type="molecule type" value="Genomic_DNA"/>
</dbReference>
<dbReference type="Pfam" id="PF20457">
    <property type="entry name" value="DUF6710"/>
    <property type="match status" value="1"/>
</dbReference>
<reference evidence="1 2" key="1">
    <citation type="submission" date="2023-08" db="EMBL/GenBank/DDBJ databases">
        <title>Rhodoferax potami sp. nov. and Rhodoferax mekongensis sp. nov., isolated from the Mekong River in Thailand.</title>
        <authorList>
            <person name="Kitikhun S."/>
            <person name="Charoenyingcharoen P."/>
            <person name="Siriarchawattana P."/>
            <person name="Likhitrattanapisal S."/>
            <person name="Nilsakha T."/>
            <person name="Chanpet A."/>
            <person name="Rattanawaree P."/>
            <person name="Ingsriswang S."/>
        </authorList>
    </citation>
    <scope>NUCLEOTIDE SEQUENCE [LARGE SCALE GENOMIC DNA]</scope>
    <source>
        <strain evidence="1 2">TBRC 17660</strain>
    </source>
</reference>
<accession>A0ABU3KTA4</accession>
<dbReference type="Proteomes" id="UP001321700">
    <property type="component" value="Unassembled WGS sequence"/>
</dbReference>
<gene>
    <name evidence="1" type="ORF">RAE19_18525</name>
</gene>
<organism evidence="1 2">
    <name type="scientific">Rhodoferax potami</name>
    <dbReference type="NCBI Taxonomy" id="3068338"/>
    <lineage>
        <taxon>Bacteria</taxon>
        <taxon>Pseudomonadati</taxon>
        <taxon>Pseudomonadota</taxon>
        <taxon>Betaproteobacteria</taxon>
        <taxon>Burkholderiales</taxon>
        <taxon>Comamonadaceae</taxon>
        <taxon>Rhodoferax</taxon>
    </lineage>
</organism>
<comment type="caution">
    <text evidence="1">The sequence shown here is derived from an EMBL/GenBank/DDBJ whole genome shotgun (WGS) entry which is preliminary data.</text>
</comment>
<evidence type="ECO:0000313" key="2">
    <source>
        <dbReference type="Proteomes" id="UP001321700"/>
    </source>
</evidence>